<evidence type="ECO:0000259" key="1">
    <source>
        <dbReference type="Pfam" id="PF04168"/>
    </source>
</evidence>
<evidence type="ECO:0000313" key="2">
    <source>
        <dbReference type="EMBL" id="MCI0753220.1"/>
    </source>
</evidence>
<dbReference type="InterPro" id="IPR051680">
    <property type="entry name" value="ATP-dep_Glu-Cys_Ligase-2"/>
</dbReference>
<name>A0ABS9W2Q2_9PROT</name>
<dbReference type="InterPro" id="IPR007296">
    <property type="entry name" value="DUF403"/>
</dbReference>
<gene>
    <name evidence="2" type="ORF">MON41_05500</name>
</gene>
<dbReference type="Pfam" id="PF04168">
    <property type="entry name" value="Alpha-E"/>
    <property type="match status" value="1"/>
</dbReference>
<comment type="caution">
    <text evidence="2">The sequence shown here is derived from an EMBL/GenBank/DDBJ whole genome shotgun (WGS) entry which is preliminary data.</text>
</comment>
<evidence type="ECO:0000313" key="3">
    <source>
        <dbReference type="Proteomes" id="UP001201985"/>
    </source>
</evidence>
<feature type="domain" description="DUF403" evidence="1">
    <location>
        <begin position="1"/>
        <end position="311"/>
    </location>
</feature>
<reference evidence="2 3" key="1">
    <citation type="submission" date="2022-03" db="EMBL/GenBank/DDBJ databases">
        <title>Complete genome analysis of Roseomonas KG 17.1 : a prolific producer of plant growth promoters.</title>
        <authorList>
            <person name="Saadouli I."/>
            <person name="Najjari A."/>
            <person name="Mosbah A."/>
            <person name="Ouzari H.I."/>
        </authorList>
    </citation>
    <scope>NUCLEOTIDE SEQUENCE [LARGE SCALE GENOMIC DNA]</scope>
    <source>
        <strain evidence="2 3">KG17-1</strain>
    </source>
</reference>
<proteinExistence type="predicted"/>
<dbReference type="Proteomes" id="UP001201985">
    <property type="component" value="Unassembled WGS sequence"/>
</dbReference>
<sequence length="316" mass="34854">MLSRTADSLFWLGRYSERAGNVARGLGATLRMALLAEPVDGVEREWRALMVAAGCEPGFRERHDTAAQEASVHWLTLDPANPSGIAACVEAARRNARTVRTALTVDMWEAINDTWIEFRRFDSGAICGDRLPGFLDWVKSRTLLFNGAAADTMLRDDAWRFTHLGTILERADNTARLLDSRHGAFAPDAAADAACYAHWQAVLRSVGALRAYQHVYHTRLDPARVAELLLLRPELPRSLVSCYAQVERTLEAISAANGGNPGECQRLAGELHARLRFGRVGGILDHGLHDFLTGVIEENITLGQEIARRYLNGQTA</sequence>
<dbReference type="RefSeq" id="WP_120007462.1">
    <property type="nucleotide sequence ID" value="NZ_JALBUU010000004.1"/>
</dbReference>
<keyword evidence="3" id="KW-1185">Reference proteome</keyword>
<protein>
    <submittedName>
        <fullName evidence="2">Alpha-E domain-containing protein</fullName>
    </submittedName>
</protein>
<dbReference type="EMBL" id="JALBUU010000004">
    <property type="protein sequence ID" value="MCI0753220.1"/>
    <property type="molecule type" value="Genomic_DNA"/>
</dbReference>
<accession>A0ABS9W2Q2</accession>
<dbReference type="PANTHER" id="PTHR34595:SF7">
    <property type="entry name" value="SLL1039 PROTEIN"/>
    <property type="match status" value="1"/>
</dbReference>
<dbReference type="PANTHER" id="PTHR34595">
    <property type="entry name" value="BLR5612 PROTEIN"/>
    <property type="match status" value="1"/>
</dbReference>
<organism evidence="2 3">
    <name type="scientific">Teichococcus vastitatis</name>
    <dbReference type="NCBI Taxonomy" id="2307076"/>
    <lineage>
        <taxon>Bacteria</taxon>
        <taxon>Pseudomonadati</taxon>
        <taxon>Pseudomonadota</taxon>
        <taxon>Alphaproteobacteria</taxon>
        <taxon>Acetobacterales</taxon>
        <taxon>Roseomonadaceae</taxon>
        <taxon>Roseomonas</taxon>
    </lineage>
</organism>